<dbReference type="InterPro" id="IPR035906">
    <property type="entry name" value="MetI-like_sf"/>
</dbReference>
<dbReference type="InterPro" id="IPR050901">
    <property type="entry name" value="BP-dep_ABC_trans_perm"/>
</dbReference>
<accession>A0A644YCV4</accession>
<keyword evidence="2" id="KW-0813">Transport</keyword>
<gene>
    <name evidence="9" type="primary">sugB_9</name>
    <name evidence="9" type="ORF">SDC9_72278</name>
</gene>
<sequence>MYLFPLMRTLMTSLKTRVDALSYPPKFFFIPTIVNYLEVWHESDFLKYCLNSMIIALSATFIGLILGTPAAYVLSRKRYKPRGTKSLLMAVLSTRVVPQITFMIPFFIFFRKLRLIDTHIAVVIMHLTIILGFGIWMMRSYFLDIPFELEESALIDGCGYFGSFIRIIIPLAAPGLATTAIFSFNYSWNEFLYALILTGLRTKTVPLGVYNWVGYEEINWGGLTATAILALVPILVFYGFVQKGLVRGLTMGAVKG</sequence>
<dbReference type="InterPro" id="IPR000515">
    <property type="entry name" value="MetI-like"/>
</dbReference>
<keyword evidence="5 7" id="KW-1133">Transmembrane helix</keyword>
<feature type="transmembrane region" description="Helical" evidence="7">
    <location>
        <begin position="122"/>
        <end position="143"/>
    </location>
</feature>
<feature type="domain" description="ABC transmembrane type-1" evidence="8">
    <location>
        <begin position="49"/>
        <end position="241"/>
    </location>
</feature>
<dbReference type="Pfam" id="PF00528">
    <property type="entry name" value="BPD_transp_1"/>
    <property type="match status" value="1"/>
</dbReference>
<dbReference type="GO" id="GO:0005886">
    <property type="term" value="C:plasma membrane"/>
    <property type="evidence" value="ECO:0007669"/>
    <property type="project" value="UniProtKB-SubCell"/>
</dbReference>
<evidence type="ECO:0000256" key="4">
    <source>
        <dbReference type="ARBA" id="ARBA00022692"/>
    </source>
</evidence>
<dbReference type="CDD" id="cd06261">
    <property type="entry name" value="TM_PBP2"/>
    <property type="match status" value="1"/>
</dbReference>
<evidence type="ECO:0000313" key="9">
    <source>
        <dbReference type="EMBL" id="MPM25778.1"/>
    </source>
</evidence>
<evidence type="ECO:0000259" key="8">
    <source>
        <dbReference type="PROSITE" id="PS50928"/>
    </source>
</evidence>
<evidence type="ECO:0000256" key="3">
    <source>
        <dbReference type="ARBA" id="ARBA00022475"/>
    </source>
</evidence>
<dbReference type="EMBL" id="VSSQ01004577">
    <property type="protein sequence ID" value="MPM25778.1"/>
    <property type="molecule type" value="Genomic_DNA"/>
</dbReference>
<protein>
    <submittedName>
        <fullName evidence="9">Trehalose transport system permease protein SugB</fullName>
    </submittedName>
</protein>
<dbReference type="Gene3D" id="1.10.3720.10">
    <property type="entry name" value="MetI-like"/>
    <property type="match status" value="1"/>
</dbReference>
<feature type="transmembrane region" description="Helical" evidence="7">
    <location>
        <begin position="218"/>
        <end position="241"/>
    </location>
</feature>
<dbReference type="PROSITE" id="PS50928">
    <property type="entry name" value="ABC_TM1"/>
    <property type="match status" value="1"/>
</dbReference>
<keyword evidence="3" id="KW-1003">Cell membrane</keyword>
<dbReference type="SUPFAM" id="SSF161098">
    <property type="entry name" value="MetI-like"/>
    <property type="match status" value="1"/>
</dbReference>
<evidence type="ECO:0000256" key="5">
    <source>
        <dbReference type="ARBA" id="ARBA00022989"/>
    </source>
</evidence>
<evidence type="ECO:0000256" key="2">
    <source>
        <dbReference type="ARBA" id="ARBA00022448"/>
    </source>
</evidence>
<reference evidence="9" key="1">
    <citation type="submission" date="2019-08" db="EMBL/GenBank/DDBJ databases">
        <authorList>
            <person name="Kucharzyk K."/>
            <person name="Murdoch R.W."/>
            <person name="Higgins S."/>
            <person name="Loffler F."/>
        </authorList>
    </citation>
    <scope>NUCLEOTIDE SEQUENCE</scope>
</reference>
<dbReference type="AlphaFoldDB" id="A0A644YCV4"/>
<keyword evidence="4 7" id="KW-0812">Transmembrane</keyword>
<feature type="transmembrane region" description="Helical" evidence="7">
    <location>
        <begin position="163"/>
        <end position="184"/>
    </location>
</feature>
<organism evidence="9">
    <name type="scientific">bioreactor metagenome</name>
    <dbReference type="NCBI Taxonomy" id="1076179"/>
    <lineage>
        <taxon>unclassified sequences</taxon>
        <taxon>metagenomes</taxon>
        <taxon>ecological metagenomes</taxon>
    </lineage>
</organism>
<dbReference type="PANTHER" id="PTHR32243:SF18">
    <property type="entry name" value="INNER MEMBRANE ABC TRANSPORTER PERMEASE PROTEIN YCJP"/>
    <property type="match status" value="1"/>
</dbReference>
<feature type="transmembrane region" description="Helical" evidence="7">
    <location>
        <begin position="49"/>
        <end position="74"/>
    </location>
</feature>
<dbReference type="GO" id="GO:0055085">
    <property type="term" value="P:transmembrane transport"/>
    <property type="evidence" value="ECO:0007669"/>
    <property type="project" value="InterPro"/>
</dbReference>
<evidence type="ECO:0000256" key="6">
    <source>
        <dbReference type="ARBA" id="ARBA00023136"/>
    </source>
</evidence>
<evidence type="ECO:0000256" key="7">
    <source>
        <dbReference type="SAM" id="Phobius"/>
    </source>
</evidence>
<comment type="caution">
    <text evidence="9">The sequence shown here is derived from an EMBL/GenBank/DDBJ whole genome shotgun (WGS) entry which is preliminary data.</text>
</comment>
<keyword evidence="6 7" id="KW-0472">Membrane</keyword>
<name>A0A644YCV4_9ZZZZ</name>
<evidence type="ECO:0000256" key="1">
    <source>
        <dbReference type="ARBA" id="ARBA00004651"/>
    </source>
</evidence>
<proteinExistence type="predicted"/>
<feature type="transmembrane region" description="Helical" evidence="7">
    <location>
        <begin position="86"/>
        <end position="110"/>
    </location>
</feature>
<comment type="subcellular location">
    <subcellularLocation>
        <location evidence="1">Cell membrane</location>
        <topology evidence="1">Multi-pass membrane protein</topology>
    </subcellularLocation>
</comment>
<dbReference type="PANTHER" id="PTHR32243">
    <property type="entry name" value="MALTOSE TRANSPORT SYSTEM PERMEASE-RELATED"/>
    <property type="match status" value="1"/>
</dbReference>